<protein>
    <recommendedName>
        <fullName evidence="1">F-box domain-containing protein</fullName>
    </recommendedName>
</protein>
<evidence type="ECO:0000313" key="2">
    <source>
        <dbReference type="EMBL" id="KAF4981673.1"/>
    </source>
</evidence>
<dbReference type="PROSITE" id="PS50181">
    <property type="entry name" value="FBOX"/>
    <property type="match status" value="1"/>
</dbReference>
<dbReference type="OrthoDB" id="3927840at2759"/>
<dbReference type="AlphaFoldDB" id="A0A8H4XNF5"/>
<gene>
    <name evidence="2" type="ORF">FZEAL_2560</name>
</gene>
<proteinExistence type="predicted"/>
<organism evidence="2 3">
    <name type="scientific">Fusarium zealandicum</name>
    <dbReference type="NCBI Taxonomy" id="1053134"/>
    <lineage>
        <taxon>Eukaryota</taxon>
        <taxon>Fungi</taxon>
        <taxon>Dikarya</taxon>
        <taxon>Ascomycota</taxon>
        <taxon>Pezizomycotina</taxon>
        <taxon>Sordariomycetes</taxon>
        <taxon>Hypocreomycetidae</taxon>
        <taxon>Hypocreales</taxon>
        <taxon>Nectriaceae</taxon>
        <taxon>Fusarium</taxon>
        <taxon>Fusarium staphyleae species complex</taxon>
    </lineage>
</organism>
<dbReference type="Proteomes" id="UP000635477">
    <property type="component" value="Unassembled WGS sequence"/>
</dbReference>
<reference evidence="2" key="1">
    <citation type="journal article" date="2020" name="BMC Genomics">
        <title>Correction to: Identification and distribution of gene clusters required for synthesis of sphingolipid metabolism inhibitors in diverse species of the filamentous fungus Fusarium.</title>
        <authorList>
            <person name="Kim H.S."/>
            <person name="Lohmar J.M."/>
            <person name="Busman M."/>
            <person name="Brown D.W."/>
            <person name="Naumann T.A."/>
            <person name="Divon H.H."/>
            <person name="Lysoe E."/>
            <person name="Uhlig S."/>
            <person name="Proctor R.H."/>
        </authorList>
    </citation>
    <scope>NUCLEOTIDE SEQUENCE</scope>
    <source>
        <strain evidence="2">NRRL 22465</strain>
    </source>
</reference>
<dbReference type="Gene3D" id="1.20.1280.50">
    <property type="match status" value="1"/>
</dbReference>
<comment type="caution">
    <text evidence="2">The sequence shown here is derived from an EMBL/GenBank/DDBJ whole genome shotgun (WGS) entry which is preliminary data.</text>
</comment>
<dbReference type="CDD" id="cd09917">
    <property type="entry name" value="F-box_SF"/>
    <property type="match status" value="1"/>
</dbReference>
<dbReference type="InterPro" id="IPR036047">
    <property type="entry name" value="F-box-like_dom_sf"/>
</dbReference>
<keyword evidence="3" id="KW-1185">Reference proteome</keyword>
<dbReference type="InterPro" id="IPR001810">
    <property type="entry name" value="F-box_dom"/>
</dbReference>
<reference evidence="2" key="2">
    <citation type="submission" date="2020-05" db="EMBL/GenBank/DDBJ databases">
        <authorList>
            <person name="Kim H.-S."/>
            <person name="Proctor R.H."/>
            <person name="Brown D.W."/>
        </authorList>
    </citation>
    <scope>NUCLEOTIDE SEQUENCE</scope>
    <source>
        <strain evidence="2">NRRL 22465</strain>
    </source>
</reference>
<evidence type="ECO:0000313" key="3">
    <source>
        <dbReference type="Proteomes" id="UP000635477"/>
    </source>
</evidence>
<dbReference type="Pfam" id="PF12937">
    <property type="entry name" value="F-box-like"/>
    <property type="match status" value="1"/>
</dbReference>
<name>A0A8H4XNF5_9HYPO</name>
<accession>A0A8H4XNF5</accession>
<dbReference type="EMBL" id="JABEYC010000154">
    <property type="protein sequence ID" value="KAF4981673.1"/>
    <property type="molecule type" value="Genomic_DNA"/>
</dbReference>
<sequence>MSSLLGSLPSEIILNIIPHLSVHDLFALCLTCKTTQALAEPLLWNDIELHQERFHGPSRYQAIPPSYRPASERVYHRTSPEEYLADYVTELKAEALFKGLHETRVRDGDRLRTLTAHIRHLCTPVVPFREPCLNAHGVDAMLPVWQLLPFFTKLETLELQASYYLNDEDEKFVPEITAPPLPNLRYVKLFGNIPRAVVRWILRSGATIECLELGLLDRPISSQPHDDPAFSPLASENLAEDDDDASDYGSLIAECLVPRPLGDFLPPEGVVLPKLRHLYLGQPSDNNSLYSQYVLTYSSRAEVFSLTSWVAILQASRQTLETLVLEQRPAAAITTPFSATSVEYVETNMEGVGSELLMEAIGIVIKDQRAPFAALNKVYLYGVAVNHDFTREVGQILPGEKFMSVLKVMNIKCEARMGRWCPFDHYGGKGIDERPAEWTMDVPEEDIGWDYLLGEV</sequence>
<evidence type="ECO:0000259" key="1">
    <source>
        <dbReference type="PROSITE" id="PS50181"/>
    </source>
</evidence>
<feature type="domain" description="F-box" evidence="1">
    <location>
        <begin position="2"/>
        <end position="47"/>
    </location>
</feature>
<dbReference type="SUPFAM" id="SSF81383">
    <property type="entry name" value="F-box domain"/>
    <property type="match status" value="1"/>
</dbReference>